<accession>A0A371YVX4</accession>
<dbReference type="Proteomes" id="UP000240957">
    <property type="component" value="Unassembled WGS sequence"/>
</dbReference>
<dbReference type="GO" id="GO:0016020">
    <property type="term" value="C:membrane"/>
    <property type="evidence" value="ECO:0007669"/>
    <property type="project" value="InterPro"/>
</dbReference>
<dbReference type="Proteomes" id="UP001595455">
    <property type="component" value="Unassembled WGS sequence"/>
</dbReference>
<evidence type="ECO:0000256" key="1">
    <source>
        <dbReference type="ARBA" id="ARBA00009075"/>
    </source>
</evidence>
<sequence length="412" mass="47037">MENLKIAMRQVGAVLLHSTLVGMVFSHTVYAEDNWKLSLKNAYIDRDFDPEAVKDQGSWSQGVSLFYTSDYQKTPFDQLEIGLDASAQYATRLSSDKHVADSILPFDAQSKSQADDFKKYGGTLKFKYQDNVLRAGELWLDTPLTSVDGSRQLLSSYMGVNFNSKVNDQLGIEVGHVSRVSPRNEEDFVKFSYTQQGVKHKSDGLNYLDVRYKFNDALKGEYYFGNLSDLFNLHYVGLDHTFKLADELALNSKIKYFNAQDTGKAVHIDTQNIGVLETVKYKNHSLGVGFQQIIGDAYPLLDGFLPEPYFINWNVTGFAKQEEKSYHLVYAYNFKDHIPGLNTIAKYSYGDDIKMVDGRKNQETELGLIVSYNLQQEKLKGLGVQYMYVKYDVDHGNDFQENRVFLTYNKKF</sequence>
<gene>
    <name evidence="4" type="ORF">ACFODO_14835</name>
    <name evidence="5" type="ORF">C9E89_001240</name>
</gene>
<comment type="similarity">
    <text evidence="1">Belongs to the outer membrane porin (Opr) (TC 1.B.25) family.</text>
</comment>
<evidence type="ECO:0000313" key="6">
    <source>
        <dbReference type="Proteomes" id="UP000240957"/>
    </source>
</evidence>
<name>A0A371YVX4_9GAMM</name>
<keyword evidence="3" id="KW-0732">Signal</keyword>
<keyword evidence="7" id="KW-1185">Reference proteome</keyword>
<reference evidence="5 6" key="2">
    <citation type="submission" date="2018-08" db="EMBL/GenBank/DDBJ databases">
        <title>The draft genome of Acinetobacter sichuanensis strain WCHAc060041.</title>
        <authorList>
            <person name="Qin J."/>
            <person name="Feng Y."/>
            <person name="Zong Z."/>
        </authorList>
    </citation>
    <scope>NUCLEOTIDE SEQUENCE [LARGE SCALE GENOMIC DNA]</scope>
    <source>
        <strain evidence="5 6">WCHAc060041</strain>
    </source>
</reference>
<reference evidence="4" key="4">
    <citation type="submission" date="2024-09" db="EMBL/GenBank/DDBJ databases">
        <authorList>
            <person name="Sun Q."/>
            <person name="Mori K."/>
        </authorList>
    </citation>
    <scope>NUCLEOTIDE SEQUENCE</scope>
    <source>
        <strain evidence="4">KCTC 62575</strain>
    </source>
</reference>
<dbReference type="Gene3D" id="2.40.160.10">
    <property type="entry name" value="Porin"/>
    <property type="match status" value="1"/>
</dbReference>
<dbReference type="InterPro" id="IPR005318">
    <property type="entry name" value="OM_porin_bac"/>
</dbReference>
<dbReference type="PANTHER" id="PTHR34596">
    <property type="entry name" value="CHITOPORIN"/>
    <property type="match status" value="1"/>
</dbReference>
<organism evidence="5 6">
    <name type="scientific">Acinetobacter sichuanensis</name>
    <dbReference type="NCBI Taxonomy" id="2136183"/>
    <lineage>
        <taxon>Bacteria</taxon>
        <taxon>Pseudomonadati</taxon>
        <taxon>Pseudomonadota</taxon>
        <taxon>Gammaproteobacteria</taxon>
        <taxon>Moraxellales</taxon>
        <taxon>Moraxellaceae</taxon>
        <taxon>Acinetobacter</taxon>
    </lineage>
</organism>
<reference evidence="7" key="3">
    <citation type="journal article" date="2019" name="Int. J. Syst. Evol. Microbiol.">
        <title>The Global Catalogue of Microorganisms (GCM) 10K type strain sequencing project: providing services to taxonomists for standard genome sequencing and annotation.</title>
        <authorList>
            <consortium name="The Broad Institute Genomics Platform"/>
            <consortium name="The Broad Institute Genome Sequencing Center for Infectious Disease"/>
            <person name="Wu L."/>
            <person name="Ma J."/>
        </authorList>
    </citation>
    <scope>NUCLEOTIDE SEQUENCE [LARGE SCALE GENOMIC DNA]</scope>
    <source>
        <strain evidence="7">KCTC 62575</strain>
    </source>
</reference>
<evidence type="ECO:0000256" key="3">
    <source>
        <dbReference type="ARBA" id="ARBA00022729"/>
    </source>
</evidence>
<evidence type="ECO:0000256" key="2">
    <source>
        <dbReference type="ARBA" id="ARBA00022448"/>
    </source>
</evidence>
<protein>
    <submittedName>
        <fullName evidence="4">OprD family outer membrane porin</fullName>
    </submittedName>
    <submittedName>
        <fullName evidence="5">Outer membrane porin, OprD family</fullName>
    </submittedName>
</protein>
<dbReference type="EMBL" id="PYIX02000001">
    <property type="protein sequence ID" value="RFC85574.1"/>
    <property type="molecule type" value="Genomic_DNA"/>
</dbReference>
<dbReference type="OrthoDB" id="6759120at2"/>
<dbReference type="EMBL" id="JBHRSF010000071">
    <property type="protein sequence ID" value="MFC2996512.1"/>
    <property type="molecule type" value="Genomic_DNA"/>
</dbReference>
<reference evidence="4" key="1">
    <citation type="journal article" date="2014" name="Int. J. Syst. Evol. Microbiol.">
        <title>Complete genome of a new Firmicutes species belonging to the dominant human colonic microbiota ('Ruminococcus bicirculans') reveals two chromosomes and a selective capacity to utilize plant glucans.</title>
        <authorList>
            <consortium name="NISC Comparative Sequencing Program"/>
            <person name="Wegmann U."/>
            <person name="Louis P."/>
            <person name="Goesmann A."/>
            <person name="Henrissat B."/>
            <person name="Duncan S.H."/>
            <person name="Flint H.J."/>
        </authorList>
    </citation>
    <scope>NUCLEOTIDE SEQUENCE</scope>
    <source>
        <strain evidence="4">KCTC 62575</strain>
    </source>
</reference>
<dbReference type="RefSeq" id="WP_107006618.1">
    <property type="nucleotide sequence ID" value="NZ_JBHRSF010000071.1"/>
</dbReference>
<evidence type="ECO:0000313" key="5">
    <source>
        <dbReference type="EMBL" id="RFC85574.1"/>
    </source>
</evidence>
<proteinExistence type="inferred from homology"/>
<comment type="caution">
    <text evidence="5">The sequence shown here is derived from an EMBL/GenBank/DDBJ whole genome shotgun (WGS) entry which is preliminary data.</text>
</comment>
<dbReference type="PANTHER" id="PTHR34596:SF2">
    <property type="entry name" value="CHITOPORIN"/>
    <property type="match status" value="1"/>
</dbReference>
<evidence type="ECO:0000313" key="4">
    <source>
        <dbReference type="EMBL" id="MFC2996512.1"/>
    </source>
</evidence>
<evidence type="ECO:0000313" key="7">
    <source>
        <dbReference type="Proteomes" id="UP001595455"/>
    </source>
</evidence>
<dbReference type="InterPro" id="IPR023614">
    <property type="entry name" value="Porin_dom_sf"/>
</dbReference>
<keyword evidence="2" id="KW-0813">Transport</keyword>
<dbReference type="GO" id="GO:0015288">
    <property type="term" value="F:porin activity"/>
    <property type="evidence" value="ECO:0007669"/>
    <property type="project" value="TreeGrafter"/>
</dbReference>
<dbReference type="Pfam" id="PF03573">
    <property type="entry name" value="OprD"/>
    <property type="match status" value="1"/>
</dbReference>
<dbReference type="AlphaFoldDB" id="A0A371YVX4"/>